<feature type="domain" description="Ribophorin II third" evidence="18">
    <location>
        <begin position="645"/>
        <end position="768"/>
    </location>
</feature>
<evidence type="ECO:0000256" key="9">
    <source>
        <dbReference type="ARBA" id="ARBA00022989"/>
    </source>
</evidence>
<feature type="domain" description="Ribophorin II second" evidence="19">
    <location>
        <begin position="263"/>
        <end position="359"/>
    </location>
</feature>
<dbReference type="InterPro" id="IPR055373">
    <property type="entry name" value="Ribophorin_II_N"/>
</dbReference>
<feature type="domain" description="Ribophorin II N-terminal" evidence="17">
    <location>
        <begin position="27"/>
        <end position="256"/>
    </location>
</feature>
<evidence type="ECO:0000259" key="18">
    <source>
        <dbReference type="Pfam" id="PF23860"/>
    </source>
</evidence>
<evidence type="ECO:0000259" key="20">
    <source>
        <dbReference type="Pfam" id="PF25147"/>
    </source>
</evidence>
<comment type="function">
    <text evidence="1">Subunit of the oligosaccharyl transferase (OST) complex that catalyzes the initial transfer of a defined glycan (Glc(3)Man(9)GlcNAc(2) in eukaryotes) from the lipid carrier dolichol-pyrophosphate to an asparagine residue within an Asn-X-Ser/Thr consensus motif in nascent polypeptide chains, the first step in protein N-glycosylation. N-glycosylation occurs cotranslationally and the complex associates with the Sec61 complex at the channel-forming translocon complex that mediates protein translocation across the endoplasmic reticulum (ER). All subunits are required for a maximal enzyme activity.</text>
</comment>
<dbReference type="GO" id="GO:0008250">
    <property type="term" value="C:oligosaccharyltransferase complex"/>
    <property type="evidence" value="ECO:0007669"/>
    <property type="project" value="InterPro"/>
</dbReference>
<accession>A0A2A4JMM6</accession>
<organism evidence="21">
    <name type="scientific">Heliothis virescens</name>
    <name type="common">Tobacco budworm moth</name>
    <dbReference type="NCBI Taxonomy" id="7102"/>
    <lineage>
        <taxon>Eukaryota</taxon>
        <taxon>Metazoa</taxon>
        <taxon>Ecdysozoa</taxon>
        <taxon>Arthropoda</taxon>
        <taxon>Hexapoda</taxon>
        <taxon>Insecta</taxon>
        <taxon>Pterygota</taxon>
        <taxon>Neoptera</taxon>
        <taxon>Endopterygota</taxon>
        <taxon>Lepidoptera</taxon>
        <taxon>Glossata</taxon>
        <taxon>Ditrysia</taxon>
        <taxon>Noctuoidea</taxon>
        <taxon>Noctuidae</taxon>
        <taxon>Heliothinae</taxon>
        <taxon>Heliothis</taxon>
    </lineage>
</organism>
<evidence type="ECO:0000256" key="2">
    <source>
        <dbReference type="ARBA" id="ARBA00004477"/>
    </source>
</evidence>
<keyword evidence="7 16" id="KW-0732">Signal</keyword>
<evidence type="ECO:0000259" key="17">
    <source>
        <dbReference type="Pfam" id="PF05817"/>
    </source>
</evidence>
<proteinExistence type="inferred from homology"/>
<evidence type="ECO:0000256" key="8">
    <source>
        <dbReference type="ARBA" id="ARBA00022824"/>
    </source>
</evidence>
<comment type="caution">
    <text evidence="21">The sequence shown here is derived from an EMBL/GenBank/DDBJ whole genome shotgun (WGS) entry which is preliminary data.</text>
</comment>
<dbReference type="Pfam" id="PF05817">
    <property type="entry name" value="Ribophorin_II"/>
    <property type="match status" value="1"/>
</dbReference>
<name>A0A2A4JMM6_HELVI</name>
<dbReference type="InterPro" id="IPR055374">
    <property type="entry name" value="Ribophorin_II_3rd"/>
</dbReference>
<comment type="subunit">
    <text evidence="14">Component of the oligosaccharyltransferase (OST) complex. OST exists in two different complex forms which contain common core subunits RPN1, RPN2, OST48, OST4, DAD1 and TMEM258, either STT3A or STT3B as catalytic subunits, and form-specific accessory subunits. STT3A complex assembly occurs through the formation of 3 subcomplexes. Subcomplex 1 contains RPN1 and TMEM258, subcomplex 2 contains the STT3A-specific subunits STT3A, DC2/OSTC, and KCP2 as well as the core subunit OST4, and subcomplex 3 contains RPN2, DAD1, and OST48. The STT3A complex can form stable complexes with the Sec61 complex or with both the Sec61 and TRAP complexes. Interacts with DDI2. Interacts with TMEM35A/NACHO.</text>
</comment>
<keyword evidence="9 15" id="KW-1133">Transmembrane helix</keyword>
<keyword evidence="6 15" id="KW-0812">Transmembrane</keyword>
<gene>
    <name evidence="21" type="ORF">B5V51_605</name>
</gene>
<evidence type="ECO:0000313" key="21">
    <source>
        <dbReference type="EMBL" id="PCG72650.1"/>
    </source>
</evidence>
<keyword evidence="8" id="KW-0256">Endoplasmic reticulum</keyword>
<evidence type="ECO:0000256" key="16">
    <source>
        <dbReference type="SAM" id="SignalP"/>
    </source>
</evidence>
<evidence type="ECO:0000256" key="11">
    <source>
        <dbReference type="ARBA" id="ARBA00030078"/>
    </source>
</evidence>
<dbReference type="PANTHER" id="PTHR12640:SF0">
    <property type="entry name" value="DOLICHYL-DIPHOSPHOOLIGOSACCHARIDE--PROTEIN GLYCOSYLTRANSFERASE SUBUNIT 2"/>
    <property type="match status" value="1"/>
</dbReference>
<feature type="domain" description="Ribophorin II C-terminal" evidence="20">
    <location>
        <begin position="801"/>
        <end position="898"/>
    </location>
</feature>
<evidence type="ECO:0000256" key="13">
    <source>
        <dbReference type="ARBA" id="ARBA00032139"/>
    </source>
</evidence>
<dbReference type="InterPro" id="IPR056790">
    <property type="entry name" value="Ribophorin_II_C"/>
</dbReference>
<evidence type="ECO:0000256" key="10">
    <source>
        <dbReference type="ARBA" id="ARBA00023136"/>
    </source>
</evidence>
<dbReference type="Pfam" id="PF23860">
    <property type="entry name" value="Ribophorin_II_3rd"/>
    <property type="match status" value="2"/>
</dbReference>
<evidence type="ECO:0000256" key="5">
    <source>
        <dbReference type="ARBA" id="ARBA00017612"/>
    </source>
</evidence>
<evidence type="ECO:0000256" key="6">
    <source>
        <dbReference type="ARBA" id="ARBA00022692"/>
    </source>
</evidence>
<comment type="subcellular location">
    <subcellularLocation>
        <location evidence="2">Endoplasmic reticulum membrane</location>
        <topology evidence="2">Multi-pass membrane protein</topology>
    </subcellularLocation>
</comment>
<feature type="domain" description="Ribophorin II third" evidence="18">
    <location>
        <begin position="369"/>
        <end position="492"/>
    </location>
</feature>
<feature type="transmembrane region" description="Helical" evidence="15">
    <location>
        <begin position="815"/>
        <end position="836"/>
    </location>
</feature>
<evidence type="ECO:0000256" key="7">
    <source>
        <dbReference type="ARBA" id="ARBA00022729"/>
    </source>
</evidence>
<comment type="pathway">
    <text evidence="3">Protein modification; protein glycosylation.</text>
</comment>
<evidence type="ECO:0000256" key="1">
    <source>
        <dbReference type="ARBA" id="ARBA00002791"/>
    </source>
</evidence>
<feature type="chain" id="PRO_5013128010" description="Dolichyl-diphosphooligosaccharide--protein glycosyltransferase subunit 2" evidence="16">
    <location>
        <begin position="20"/>
        <end position="902"/>
    </location>
</feature>
<dbReference type="InterPro" id="IPR008814">
    <property type="entry name" value="Swp1"/>
</dbReference>
<dbReference type="STRING" id="7102.A0A2A4JMM6"/>
<evidence type="ECO:0000256" key="3">
    <source>
        <dbReference type="ARBA" id="ARBA00004922"/>
    </source>
</evidence>
<evidence type="ECO:0000259" key="19">
    <source>
        <dbReference type="Pfam" id="PF23861"/>
    </source>
</evidence>
<comment type="similarity">
    <text evidence="4">Belongs to the SWP1 family.</text>
</comment>
<dbReference type="Pfam" id="PF23861">
    <property type="entry name" value="Ribophorin_II_2nd"/>
    <property type="match status" value="2"/>
</dbReference>
<protein>
    <recommendedName>
        <fullName evidence="5">Dolichyl-diphosphooligosaccharide--protein glycosyltransferase subunit 2</fullName>
    </recommendedName>
    <alternativeName>
        <fullName evidence="12">Dolichyl-diphosphooligosaccharide--protein glycosyltransferase 63 kDa subunit</fullName>
    </alternativeName>
    <alternativeName>
        <fullName evidence="13">Ribophorin II</fullName>
    </alternativeName>
    <alternativeName>
        <fullName evidence="11">Ribophorin-2</fullName>
    </alternativeName>
</protein>
<evidence type="ECO:0000256" key="4">
    <source>
        <dbReference type="ARBA" id="ARBA00009038"/>
    </source>
</evidence>
<evidence type="ECO:0000256" key="12">
    <source>
        <dbReference type="ARBA" id="ARBA00030216"/>
    </source>
</evidence>
<dbReference type="GO" id="GO:0006487">
    <property type="term" value="P:protein N-linked glycosylation"/>
    <property type="evidence" value="ECO:0007669"/>
    <property type="project" value="TreeGrafter"/>
</dbReference>
<feature type="transmembrane region" description="Helical" evidence="15">
    <location>
        <begin position="848"/>
        <end position="868"/>
    </location>
</feature>
<feature type="domain" description="Ribophorin II second" evidence="19">
    <location>
        <begin position="539"/>
        <end position="635"/>
    </location>
</feature>
<keyword evidence="10 15" id="KW-0472">Membrane</keyword>
<reference evidence="21" key="1">
    <citation type="submission" date="2017-09" db="EMBL/GenBank/DDBJ databases">
        <title>Contemporary evolution of a Lepidopteran species, Heliothis virescens, in response to modern agricultural practices.</title>
        <authorList>
            <person name="Fritz M.L."/>
            <person name="Deyonke A.M."/>
            <person name="Papanicolaou A."/>
            <person name="Micinski S."/>
            <person name="Westbrook J."/>
            <person name="Gould F."/>
        </authorList>
    </citation>
    <scope>NUCLEOTIDE SEQUENCE [LARGE SCALE GENOMIC DNA]</scope>
    <source>
        <strain evidence="21">HvINT-</strain>
        <tissue evidence="21">Whole body</tissue>
    </source>
</reference>
<evidence type="ECO:0000256" key="14">
    <source>
        <dbReference type="ARBA" id="ARBA00046750"/>
    </source>
</evidence>
<dbReference type="EMBL" id="NWSH01001095">
    <property type="protein sequence ID" value="PCG72650.1"/>
    <property type="molecule type" value="Genomic_DNA"/>
</dbReference>
<sequence>MYFHGLFLLLLSTLSLSNGNTLQGTIDIKRLQNILQENVKSKDITALYYSVKGLAELNADIPNICENLKNIKYDAKNIEQVFQLANAAAISNCQTSLKPDIMNPATQLLEKKDATIPDIYHAVYTLKALGKGSVYDKEDALKNLIQLLKKDDSPANYGYVFALCEHMGCGAWTASHAEGVLLAADESDSKALHFEGGLPVTANLLGSIQRTYKNLKKPSPLSEEQRYKFAEYLLSRRSVNTPKGACLLIEAATALADDVPSPISIAIKGKKYITSDSDSIEFSISDLIGRPVKFLKPEEVIAQSGTRLADDVVVLSKQPLTQKANEPTTFVLNLSKIKAQYGLYKIALSAGTKTANVNVAVLGEIQVSSVEVGIGDVDGTTSPKLTTVAYPNKLTEKLQADHLQKVTLKFSVRDKYNKAVLVQQAFVRVATAAGDHETIFVAEPDNAKAYKVELNVGGIAKHLNFLSGGYSLTMYLGDSAVSNPIAWHIGEVLFNFGKDANAVGAPVTSAPPTYRGALPEIAHIFLRLSSIWLWEPSPISIAIKGKKYITSDSDSIEFSISDLIGRPVKFLKPEEVIAQSGTRLADDVVVLSKQPLTQKANEPTTFVLNLSKIKAQYGLYKIALSAGTKTANVNVAVLGEIQVSSVEVGIGDVDGTTSPKLTTVAYPNKLTEKLQADHLQKVTLKFSVRDKYNKAVLVQQAFVRVATAAGDHETIFVAEPDNAKAYKVELNVGGIAKHLNFLSGGYSLTMYLGDSAVSNPIAWHIGEVLFNFGKDANAVGAPVTSAPPTYRGALPEIAHIFRSPEARPPRVVSDVFAAACAAPLLLLLLLWAKLGLNLKNFPLTPSALVFHLALGASLGLYGVLWLQLSMFDTMRYLLPLGGLTFLSGHRLLRRLAHDKASR</sequence>
<dbReference type="AlphaFoldDB" id="A0A2A4JMM6"/>
<dbReference type="Pfam" id="PF25147">
    <property type="entry name" value="Ribophorin_II_C"/>
    <property type="match status" value="1"/>
</dbReference>
<evidence type="ECO:0000256" key="15">
    <source>
        <dbReference type="SAM" id="Phobius"/>
    </source>
</evidence>
<dbReference type="PANTHER" id="PTHR12640">
    <property type="entry name" value="RIBOPHORIN II"/>
    <property type="match status" value="1"/>
</dbReference>
<feature type="signal peptide" evidence="16">
    <location>
        <begin position="1"/>
        <end position="19"/>
    </location>
</feature>
<dbReference type="InterPro" id="IPR055375">
    <property type="entry name" value="Ribophorin_II_2nd"/>
</dbReference>